<keyword evidence="1" id="KW-0812">Transmembrane</keyword>
<keyword evidence="1" id="KW-1133">Transmembrane helix</keyword>
<accession>B7VP33</accession>
<proteinExistence type="predicted"/>
<evidence type="ECO:0000256" key="1">
    <source>
        <dbReference type="SAM" id="Phobius"/>
    </source>
</evidence>
<keyword evidence="1" id="KW-0472">Membrane</keyword>
<dbReference type="HOGENOM" id="CLU_2385350_0_0_6"/>
<dbReference type="KEGG" id="vsp:VS_1597"/>
<evidence type="ECO:0000313" key="2">
    <source>
        <dbReference type="EMBL" id="CAV18765.1"/>
    </source>
</evidence>
<sequence>MVHSDKHNWIDELSPLEVADIAITSLIVPKTLKLILAGNANRLASFLYTEMDNKHLLCAFLLRLIFWVITIPGFEQFPTIGDFCLHMHVKKECS</sequence>
<dbReference type="Proteomes" id="UP000009100">
    <property type="component" value="Chromosome 1"/>
</dbReference>
<dbReference type="AlphaFoldDB" id="B7VP33"/>
<reference evidence="2 3" key="1">
    <citation type="submission" date="2009-02" db="EMBL/GenBank/DDBJ databases">
        <title>Vibrio splendidus str. LGP32 complete genome.</title>
        <authorList>
            <person name="Mazel D."/>
            <person name="Le Roux F."/>
        </authorList>
    </citation>
    <scope>NUCLEOTIDE SEQUENCE [LARGE SCALE GENOMIC DNA]</scope>
    <source>
        <strain evidence="2 3">LGP32</strain>
    </source>
</reference>
<dbReference type="EMBL" id="FM954972">
    <property type="protein sequence ID" value="CAV18765.1"/>
    <property type="molecule type" value="Genomic_DNA"/>
</dbReference>
<name>B7VP33_VIBA3</name>
<organism evidence="2 3">
    <name type="scientific">Vibrio atlanticus (strain LGP32)</name>
    <name type="common">Vibrio splendidus (strain Mel32)</name>
    <dbReference type="NCBI Taxonomy" id="575788"/>
    <lineage>
        <taxon>Bacteria</taxon>
        <taxon>Pseudomonadati</taxon>
        <taxon>Pseudomonadota</taxon>
        <taxon>Gammaproteobacteria</taxon>
        <taxon>Vibrionales</taxon>
        <taxon>Vibrionaceae</taxon>
        <taxon>Vibrio</taxon>
    </lineage>
</organism>
<dbReference type="STRING" id="575788.VS_1597"/>
<protein>
    <submittedName>
        <fullName evidence="2">Uncharacterized protein</fullName>
    </submittedName>
</protein>
<gene>
    <name evidence="2" type="ordered locus">VS_1597</name>
</gene>
<evidence type="ECO:0000313" key="3">
    <source>
        <dbReference type="Proteomes" id="UP000009100"/>
    </source>
</evidence>
<feature type="transmembrane region" description="Helical" evidence="1">
    <location>
        <begin position="56"/>
        <end position="74"/>
    </location>
</feature>